<name>A0ABT7HMY6_9BACT</name>
<dbReference type="Gene3D" id="3.30.930.10">
    <property type="entry name" value="Bira Bifunctional Protein, Domain 2"/>
    <property type="match status" value="1"/>
</dbReference>
<evidence type="ECO:0000256" key="3">
    <source>
        <dbReference type="ARBA" id="ARBA00011209"/>
    </source>
</evidence>
<dbReference type="InterPro" id="IPR045060">
    <property type="entry name" value="Phe-tRNA-ligase_IIc_bsu"/>
</dbReference>
<evidence type="ECO:0000256" key="12">
    <source>
        <dbReference type="ARBA" id="ARBA00022917"/>
    </source>
</evidence>
<reference evidence="20" key="1">
    <citation type="submission" date="2022-08" db="EMBL/GenBank/DDBJ databases">
        <authorList>
            <person name="Wang H."/>
        </authorList>
    </citation>
    <scope>NUCLEOTIDE SEQUENCE</scope>
    <source>
        <strain evidence="20">PS10</strain>
    </source>
</reference>
<dbReference type="HAMAP" id="MF_00283">
    <property type="entry name" value="Phe_tRNA_synth_beta1"/>
    <property type="match status" value="1"/>
</dbReference>
<dbReference type="PROSITE" id="PS50886">
    <property type="entry name" value="TRBD"/>
    <property type="match status" value="1"/>
</dbReference>
<dbReference type="PROSITE" id="PS51447">
    <property type="entry name" value="FDX_ACB"/>
    <property type="match status" value="1"/>
</dbReference>
<keyword evidence="6 15" id="KW-0436">Ligase</keyword>
<keyword evidence="10 15" id="KW-0460">Magnesium</keyword>
<feature type="domain" description="FDX-ACB" evidence="18">
    <location>
        <begin position="684"/>
        <end position="776"/>
    </location>
</feature>
<dbReference type="InterPro" id="IPR005147">
    <property type="entry name" value="tRNA_synthase_B5-dom"/>
</dbReference>
<evidence type="ECO:0000259" key="19">
    <source>
        <dbReference type="PROSITE" id="PS51483"/>
    </source>
</evidence>
<dbReference type="SUPFAM" id="SSF56037">
    <property type="entry name" value="PheT/TilS domain"/>
    <property type="match status" value="1"/>
</dbReference>
<dbReference type="NCBIfam" id="NF045760">
    <property type="entry name" value="YtpR"/>
    <property type="match status" value="1"/>
</dbReference>
<dbReference type="SUPFAM" id="SSF54991">
    <property type="entry name" value="Anticodon-binding domain of PheRS"/>
    <property type="match status" value="1"/>
</dbReference>
<reference evidence="20" key="2">
    <citation type="journal article" date="2023" name="Microorganisms">
        <title>Isolation and Genomic Characteristics of Cat-Borne Campylobacter felis sp. nov. and Sheep-Borne Campylobacter ovis sp. nov.</title>
        <authorList>
            <person name="Wang H."/>
            <person name="Li Y."/>
            <person name="Gu Y."/>
            <person name="Zhou G."/>
            <person name="Chen X."/>
            <person name="Zhang X."/>
            <person name="Shao Z."/>
            <person name="Zhang J."/>
            <person name="Zhang M."/>
        </authorList>
    </citation>
    <scope>NUCLEOTIDE SEQUENCE</scope>
    <source>
        <strain evidence="20">PS10</strain>
    </source>
</reference>
<dbReference type="InterPro" id="IPR012340">
    <property type="entry name" value="NA-bd_OB-fold"/>
</dbReference>
<comment type="similarity">
    <text evidence="2 15">Belongs to the phenylalanyl-tRNA synthetase beta subunit family. Type 1 subfamily.</text>
</comment>
<evidence type="ECO:0000256" key="7">
    <source>
        <dbReference type="ARBA" id="ARBA00022723"/>
    </source>
</evidence>
<comment type="catalytic activity">
    <reaction evidence="14 15">
        <text>tRNA(Phe) + L-phenylalanine + ATP = L-phenylalanyl-tRNA(Phe) + AMP + diphosphate + H(+)</text>
        <dbReference type="Rhea" id="RHEA:19413"/>
        <dbReference type="Rhea" id="RHEA-COMP:9668"/>
        <dbReference type="Rhea" id="RHEA-COMP:9699"/>
        <dbReference type="ChEBI" id="CHEBI:15378"/>
        <dbReference type="ChEBI" id="CHEBI:30616"/>
        <dbReference type="ChEBI" id="CHEBI:33019"/>
        <dbReference type="ChEBI" id="CHEBI:58095"/>
        <dbReference type="ChEBI" id="CHEBI:78442"/>
        <dbReference type="ChEBI" id="CHEBI:78531"/>
        <dbReference type="ChEBI" id="CHEBI:456215"/>
        <dbReference type="EC" id="6.1.1.20"/>
    </reaction>
</comment>
<keyword evidence="9 15" id="KW-0067">ATP-binding</keyword>
<dbReference type="PANTHER" id="PTHR10947:SF0">
    <property type="entry name" value="PHENYLALANINE--TRNA LIGASE BETA SUBUNIT"/>
    <property type="match status" value="1"/>
</dbReference>
<dbReference type="SUPFAM" id="SSF50249">
    <property type="entry name" value="Nucleic acid-binding proteins"/>
    <property type="match status" value="1"/>
</dbReference>
<dbReference type="EC" id="6.1.1.20" evidence="15"/>
<comment type="subunit">
    <text evidence="3 15">Tetramer of two alpha and two beta subunits.</text>
</comment>
<dbReference type="InterPro" id="IPR004532">
    <property type="entry name" value="Phe-tRNA-ligase_IIc_bsu_bact"/>
</dbReference>
<dbReference type="Pfam" id="PF01588">
    <property type="entry name" value="tRNA_bind"/>
    <property type="match status" value="1"/>
</dbReference>
<protein>
    <recommendedName>
        <fullName evidence="15">Phenylalanine--tRNA ligase beta subunit</fullName>
        <ecNumber evidence="15">6.1.1.20</ecNumber>
    </recommendedName>
    <alternativeName>
        <fullName evidence="15">Phenylalanyl-tRNA synthetase beta subunit</fullName>
        <shortName evidence="15">PheRS</shortName>
    </alternativeName>
</protein>
<dbReference type="SUPFAM" id="SSF46955">
    <property type="entry name" value="Putative DNA-binding domain"/>
    <property type="match status" value="1"/>
</dbReference>
<evidence type="ECO:0000259" key="18">
    <source>
        <dbReference type="PROSITE" id="PS51447"/>
    </source>
</evidence>
<dbReference type="GO" id="GO:0004826">
    <property type="term" value="F:phenylalanine-tRNA ligase activity"/>
    <property type="evidence" value="ECO:0007669"/>
    <property type="project" value="UniProtKB-EC"/>
</dbReference>
<dbReference type="CDD" id="cd02796">
    <property type="entry name" value="tRNA_bind_bactPheRS"/>
    <property type="match status" value="1"/>
</dbReference>
<evidence type="ECO:0000256" key="8">
    <source>
        <dbReference type="ARBA" id="ARBA00022741"/>
    </source>
</evidence>
<evidence type="ECO:0000256" key="10">
    <source>
        <dbReference type="ARBA" id="ARBA00022842"/>
    </source>
</evidence>
<evidence type="ECO:0000256" key="14">
    <source>
        <dbReference type="ARBA" id="ARBA00049255"/>
    </source>
</evidence>
<evidence type="ECO:0000256" key="1">
    <source>
        <dbReference type="ARBA" id="ARBA00004496"/>
    </source>
</evidence>
<dbReference type="SMART" id="SM00873">
    <property type="entry name" value="B3_4"/>
    <property type="match status" value="1"/>
</dbReference>
<dbReference type="SMART" id="SM00874">
    <property type="entry name" value="B5"/>
    <property type="match status" value="1"/>
</dbReference>
<sequence length="776" mass="86817">MIISKNWLNELIDLSTFSTDELVKTLNSIGFEVDGFKEIRVPDNIVVGYVRSRQKHPDADKLSVCEVDIGSENLQIVCGAKNVEAGQFVPVALIGAVMPNGLEIKKAKLRGVESCGMICSSTELGLAKINDGIMVLDESIGSLELGKKIADFECFNDAIIEIDITANRGDANSINGIARELAAKLDLNLKENTPYEDAENLPGIGRIVSLHADENVQSSVVYKALQIHENLSENLLTKLRLAVVECDKTCVIERLLEYVTYTTGVLLRAYDYDKIATNDKVLFSIKSGKNKECEIYADSQNLGVAGVYQDKICKVDENSKIVIVAASYTDPNIIAEFVGENKNIQKDAELYRATRGSEPNLNYAMDYLFKKLATSKQVSLYAGAQQYLAKKEPKMLNITLAEINKMIGYEVARSEIVRILKKLGFAVVFNQELESINIKVPLFRHDIINSHDICEEIVRLVGIDNIPSSPMKFSEENRLNDTYKRYKFALDLRKKSASAGFFESVHYVFDSADELKILGFTPCKAQIANPINNELNELRPTLINHLLSSAEKNIKNQKRSAKLFEYGAVFSQNGDQSSRFGFIHAGLLKEPSLANGVKIAEVDFLSFANSIKSVIGDFNLSKSDEIAYLSPFEQAKIYKNGVEIGYIGRLHTKFEDLRDLPKTYICEIYFDALNYEPIKAVPYSKFPSISRDLSLIVPNDMEFRLIKEAINELKIPTLKEFLPVDIYRSNELGKNVSLSVKFTFQDMNSSLTDDEVAVLMDKILTQLNEKLSVSIR</sequence>
<evidence type="ECO:0000313" key="20">
    <source>
        <dbReference type="EMBL" id="MDL0088281.1"/>
    </source>
</evidence>
<proteinExistence type="inferred from homology"/>
<dbReference type="EMBL" id="JANURM010000002">
    <property type="protein sequence ID" value="MDL0088281.1"/>
    <property type="molecule type" value="Genomic_DNA"/>
</dbReference>
<evidence type="ECO:0000256" key="16">
    <source>
        <dbReference type="PROSITE-ProRule" id="PRU00209"/>
    </source>
</evidence>
<dbReference type="InterPro" id="IPR041616">
    <property type="entry name" value="PheRS_beta_core"/>
</dbReference>
<evidence type="ECO:0000256" key="6">
    <source>
        <dbReference type="ARBA" id="ARBA00022598"/>
    </source>
</evidence>
<dbReference type="Pfam" id="PF03147">
    <property type="entry name" value="FDX-ACB"/>
    <property type="match status" value="1"/>
</dbReference>
<feature type="binding site" evidence="15">
    <location>
        <position position="455"/>
    </location>
    <ligand>
        <name>Mg(2+)</name>
        <dbReference type="ChEBI" id="CHEBI:18420"/>
        <note>shared with alpha subunit</note>
    </ligand>
</feature>
<dbReference type="Pfam" id="PF17759">
    <property type="entry name" value="tRNA_synthFbeta"/>
    <property type="match status" value="1"/>
</dbReference>
<evidence type="ECO:0000256" key="11">
    <source>
        <dbReference type="ARBA" id="ARBA00022884"/>
    </source>
</evidence>
<feature type="binding site" evidence="15">
    <location>
        <position position="456"/>
    </location>
    <ligand>
        <name>Mg(2+)</name>
        <dbReference type="ChEBI" id="CHEBI:18420"/>
        <note>shared with alpha subunit</note>
    </ligand>
</feature>
<keyword evidence="21" id="KW-1185">Reference proteome</keyword>
<keyword evidence="4 15" id="KW-0963">Cytoplasm</keyword>
<dbReference type="Gene3D" id="2.40.50.140">
    <property type="entry name" value="Nucleic acid-binding proteins"/>
    <property type="match status" value="1"/>
</dbReference>
<dbReference type="InterPro" id="IPR002547">
    <property type="entry name" value="tRNA-bd_dom"/>
</dbReference>
<dbReference type="PROSITE" id="PS51483">
    <property type="entry name" value="B5"/>
    <property type="match status" value="1"/>
</dbReference>
<keyword evidence="12 15" id="KW-0648">Protein biosynthesis</keyword>
<keyword evidence="8 15" id="KW-0547">Nucleotide-binding</keyword>
<keyword evidence="11 16" id="KW-0694">RNA-binding</keyword>
<dbReference type="PANTHER" id="PTHR10947">
    <property type="entry name" value="PHENYLALANYL-TRNA SYNTHETASE BETA CHAIN AND LEUCINE-RICH REPEAT-CONTAINING PROTEIN 47"/>
    <property type="match status" value="1"/>
</dbReference>
<accession>A0ABT7HMY6</accession>
<evidence type="ECO:0000259" key="17">
    <source>
        <dbReference type="PROSITE" id="PS50886"/>
    </source>
</evidence>
<comment type="cofactor">
    <cofactor evidence="15">
        <name>Mg(2+)</name>
        <dbReference type="ChEBI" id="CHEBI:18420"/>
    </cofactor>
    <text evidence="15">Binds 2 magnesium ions per tetramer.</text>
</comment>
<dbReference type="RefSeq" id="WP_284936932.1">
    <property type="nucleotide sequence ID" value="NZ_JANURM010000002.1"/>
</dbReference>
<evidence type="ECO:0000256" key="9">
    <source>
        <dbReference type="ARBA" id="ARBA00022840"/>
    </source>
</evidence>
<dbReference type="InterPro" id="IPR045864">
    <property type="entry name" value="aa-tRNA-synth_II/BPL/LPL"/>
</dbReference>
<keyword evidence="5 16" id="KW-0820">tRNA-binding</keyword>
<feature type="domain" description="B5" evidence="19">
    <location>
        <begin position="391"/>
        <end position="468"/>
    </location>
</feature>
<dbReference type="InterPro" id="IPR033714">
    <property type="entry name" value="tRNA_bind_bactPheRS"/>
</dbReference>
<keyword evidence="13 15" id="KW-0030">Aminoacyl-tRNA synthetase</keyword>
<dbReference type="Proteomes" id="UP001173801">
    <property type="component" value="Unassembled WGS sequence"/>
</dbReference>
<organism evidence="20 21">
    <name type="scientific">Campylobacter gastrosuis</name>
    <dbReference type="NCBI Taxonomy" id="2974576"/>
    <lineage>
        <taxon>Bacteria</taxon>
        <taxon>Pseudomonadati</taxon>
        <taxon>Campylobacterota</taxon>
        <taxon>Epsilonproteobacteria</taxon>
        <taxon>Campylobacterales</taxon>
        <taxon>Campylobacteraceae</taxon>
        <taxon>Campylobacter</taxon>
    </lineage>
</organism>
<dbReference type="InterPro" id="IPR009061">
    <property type="entry name" value="DNA-bd_dom_put_sf"/>
</dbReference>
<comment type="caution">
    <text evidence="20">The sequence shown here is derived from an EMBL/GenBank/DDBJ whole genome shotgun (WGS) entry which is preliminary data.</text>
</comment>
<evidence type="ECO:0000256" key="15">
    <source>
        <dbReference type="HAMAP-Rule" id="MF_00283"/>
    </source>
</evidence>
<comment type="subcellular location">
    <subcellularLocation>
        <location evidence="1 15">Cytoplasm</location>
    </subcellularLocation>
</comment>
<feature type="domain" description="TRNA-binding" evidence="17">
    <location>
        <begin position="39"/>
        <end position="150"/>
    </location>
</feature>
<dbReference type="SUPFAM" id="SSF55681">
    <property type="entry name" value="Class II aaRS and biotin synthetases"/>
    <property type="match status" value="1"/>
</dbReference>
<feature type="binding site" evidence="15">
    <location>
        <position position="446"/>
    </location>
    <ligand>
        <name>Mg(2+)</name>
        <dbReference type="ChEBI" id="CHEBI:18420"/>
        <note>shared with alpha subunit</note>
    </ligand>
</feature>
<dbReference type="InterPro" id="IPR005121">
    <property type="entry name" value="Fdx_antiC-bd"/>
</dbReference>
<dbReference type="Gene3D" id="3.30.70.380">
    <property type="entry name" value="Ferrodoxin-fold anticodon-binding domain"/>
    <property type="match status" value="1"/>
</dbReference>
<gene>
    <name evidence="15 20" type="primary">pheT</name>
    <name evidence="20" type="ORF">NYG85_02670</name>
</gene>
<dbReference type="Gene3D" id="3.30.56.10">
    <property type="match status" value="2"/>
</dbReference>
<dbReference type="NCBIfam" id="TIGR00472">
    <property type="entry name" value="pheT_bact"/>
    <property type="match status" value="1"/>
</dbReference>
<evidence type="ECO:0000256" key="13">
    <source>
        <dbReference type="ARBA" id="ARBA00023146"/>
    </source>
</evidence>
<evidence type="ECO:0000256" key="2">
    <source>
        <dbReference type="ARBA" id="ARBA00008653"/>
    </source>
</evidence>
<feature type="binding site" evidence="15">
    <location>
        <position position="452"/>
    </location>
    <ligand>
        <name>Mg(2+)</name>
        <dbReference type="ChEBI" id="CHEBI:18420"/>
        <note>shared with alpha subunit</note>
    </ligand>
</feature>
<evidence type="ECO:0000313" key="21">
    <source>
        <dbReference type="Proteomes" id="UP001173801"/>
    </source>
</evidence>
<evidence type="ECO:0000256" key="5">
    <source>
        <dbReference type="ARBA" id="ARBA00022555"/>
    </source>
</evidence>
<dbReference type="InterPro" id="IPR036690">
    <property type="entry name" value="Fdx_antiC-bd_sf"/>
</dbReference>
<evidence type="ECO:0000256" key="4">
    <source>
        <dbReference type="ARBA" id="ARBA00022490"/>
    </source>
</evidence>
<dbReference type="SMART" id="SM00896">
    <property type="entry name" value="FDX-ACB"/>
    <property type="match status" value="1"/>
</dbReference>
<keyword evidence="7 15" id="KW-0479">Metal-binding</keyword>
<dbReference type="Pfam" id="PF03484">
    <property type="entry name" value="B5"/>
    <property type="match status" value="1"/>
</dbReference>
<dbReference type="InterPro" id="IPR005146">
    <property type="entry name" value="B3/B4_tRNA-bd"/>
</dbReference>